<name>A0ABU5IZZ3_9BACI</name>
<feature type="transmembrane region" description="Helical" evidence="1">
    <location>
        <begin position="145"/>
        <end position="166"/>
    </location>
</feature>
<dbReference type="Proteomes" id="UP001290455">
    <property type="component" value="Unassembled WGS sequence"/>
</dbReference>
<keyword evidence="1" id="KW-0472">Membrane</keyword>
<accession>A0ABU5IZZ3</accession>
<dbReference type="EMBL" id="JAXOFX010000008">
    <property type="protein sequence ID" value="MDZ5472739.1"/>
    <property type="molecule type" value="Genomic_DNA"/>
</dbReference>
<keyword evidence="1" id="KW-1133">Transmembrane helix</keyword>
<evidence type="ECO:0000313" key="3">
    <source>
        <dbReference type="EMBL" id="MDZ5472739.1"/>
    </source>
</evidence>
<proteinExistence type="predicted"/>
<dbReference type="RefSeq" id="WP_322447039.1">
    <property type="nucleotide sequence ID" value="NZ_JAXOFX010000008.1"/>
</dbReference>
<keyword evidence="4" id="KW-1185">Reference proteome</keyword>
<sequence length="250" mass="28626">MKNPMIGLFLAFLFTFLQAFFQLKFYSVVFVSLLILMIGNVFLAEKFRLFIWVLGAFFLGEMIYMYTDRFLLALPFSEKINLVMARFFLLIPIGLVTYVIYKFKKTIIPFKDRTKWGNIQKRFIFGLLIILSVFLPSLAIRDISITAWLIILLYSLINGTLLELLWRGILLNQLRNLVSEKMAILFVSIAYGLSYLSFGYSTLVIINYSILGVFLGVLTIQSKSLVPAIILQIVITLCSIITGQIPVLIV</sequence>
<protein>
    <submittedName>
        <fullName evidence="3">Type II CAAX endopeptidase family protein</fullName>
    </submittedName>
</protein>
<feature type="transmembrane region" description="Helical" evidence="1">
    <location>
        <begin position="29"/>
        <end position="44"/>
    </location>
</feature>
<evidence type="ECO:0000256" key="1">
    <source>
        <dbReference type="SAM" id="Phobius"/>
    </source>
</evidence>
<organism evidence="3 4">
    <name type="scientific">Robertmurraya mangrovi</name>
    <dbReference type="NCBI Taxonomy" id="3098077"/>
    <lineage>
        <taxon>Bacteria</taxon>
        <taxon>Bacillati</taxon>
        <taxon>Bacillota</taxon>
        <taxon>Bacilli</taxon>
        <taxon>Bacillales</taxon>
        <taxon>Bacillaceae</taxon>
        <taxon>Robertmurraya</taxon>
    </lineage>
</organism>
<evidence type="ECO:0000259" key="2">
    <source>
        <dbReference type="Pfam" id="PF02517"/>
    </source>
</evidence>
<feature type="transmembrane region" description="Helical" evidence="1">
    <location>
        <begin position="122"/>
        <end position="139"/>
    </location>
</feature>
<dbReference type="InterPro" id="IPR003675">
    <property type="entry name" value="Rce1/LyrA-like_dom"/>
</dbReference>
<keyword evidence="1" id="KW-0812">Transmembrane</keyword>
<feature type="transmembrane region" description="Helical" evidence="1">
    <location>
        <begin position="49"/>
        <end position="67"/>
    </location>
</feature>
<comment type="caution">
    <text evidence="3">The sequence shown here is derived from an EMBL/GenBank/DDBJ whole genome shotgun (WGS) entry which is preliminary data.</text>
</comment>
<gene>
    <name evidence="3" type="ORF">SM124_13480</name>
</gene>
<reference evidence="3 4" key="1">
    <citation type="submission" date="2023-11" db="EMBL/GenBank/DDBJ databases">
        <title>Bacillus jintuensis, isolated from a mudflat on the Beibu Gulf coast.</title>
        <authorList>
            <person name="Li M."/>
        </authorList>
    </citation>
    <scope>NUCLEOTIDE SEQUENCE [LARGE SCALE GENOMIC DNA]</scope>
    <source>
        <strain evidence="3 4">31A1R</strain>
    </source>
</reference>
<feature type="domain" description="CAAX prenyl protease 2/Lysostaphin resistance protein A-like" evidence="2">
    <location>
        <begin position="146"/>
        <end position="235"/>
    </location>
</feature>
<feature type="transmembrane region" description="Helical" evidence="1">
    <location>
        <begin position="79"/>
        <end position="101"/>
    </location>
</feature>
<dbReference type="Pfam" id="PF02517">
    <property type="entry name" value="Rce1-like"/>
    <property type="match status" value="1"/>
</dbReference>
<evidence type="ECO:0000313" key="4">
    <source>
        <dbReference type="Proteomes" id="UP001290455"/>
    </source>
</evidence>
<feature type="transmembrane region" description="Helical" evidence="1">
    <location>
        <begin position="225"/>
        <end position="249"/>
    </location>
</feature>